<comment type="catalytic activity">
    <reaction evidence="1">
        <text>dUMP + (6R)-5,10-methylene-5,6,7,8-tetrahydrofolate + NADPH + H(+) = dTMP + (6S)-5,6,7,8-tetrahydrofolate + NADP(+)</text>
        <dbReference type="Rhea" id="RHEA:29043"/>
        <dbReference type="ChEBI" id="CHEBI:15378"/>
        <dbReference type="ChEBI" id="CHEBI:15636"/>
        <dbReference type="ChEBI" id="CHEBI:57453"/>
        <dbReference type="ChEBI" id="CHEBI:57783"/>
        <dbReference type="ChEBI" id="CHEBI:58349"/>
        <dbReference type="ChEBI" id="CHEBI:63528"/>
        <dbReference type="ChEBI" id="CHEBI:246422"/>
        <dbReference type="EC" id="2.1.1.148"/>
    </reaction>
</comment>
<dbReference type="GO" id="GO:0006235">
    <property type="term" value="P:dTTP biosynthetic process"/>
    <property type="evidence" value="ECO:0007669"/>
    <property type="project" value="UniProtKB-UniRule"/>
</dbReference>
<keyword evidence="1 2" id="KW-0808">Transferase</keyword>
<proteinExistence type="inferred from homology"/>
<gene>
    <name evidence="1" type="primary">thyX</name>
    <name evidence="2" type="ORF">E6K76_07200</name>
</gene>
<comment type="caution">
    <text evidence="2">The sequence shown here is derived from an EMBL/GenBank/DDBJ whole genome shotgun (WGS) entry which is preliminary data.</text>
</comment>
<dbReference type="Pfam" id="PF02511">
    <property type="entry name" value="Thy1"/>
    <property type="match status" value="1"/>
</dbReference>
<dbReference type="GO" id="GO:0050660">
    <property type="term" value="F:flavin adenine dinucleotide binding"/>
    <property type="evidence" value="ECO:0007669"/>
    <property type="project" value="UniProtKB-UniRule"/>
</dbReference>
<feature type="binding site" evidence="1">
    <location>
        <begin position="96"/>
        <end position="99"/>
    </location>
    <ligand>
        <name>dUMP</name>
        <dbReference type="ChEBI" id="CHEBI:246422"/>
        <note>ligand shared between dimeric partners</note>
    </ligand>
</feature>
<feature type="binding site" evidence="1">
    <location>
        <begin position="99"/>
        <end position="101"/>
    </location>
    <ligand>
        <name>FAD</name>
        <dbReference type="ChEBI" id="CHEBI:57692"/>
        <note>ligand shared between neighboring subunits</note>
    </ligand>
</feature>
<feature type="binding site" description="in other chain" evidence="1">
    <location>
        <begin position="107"/>
        <end position="111"/>
    </location>
    <ligand>
        <name>dUMP</name>
        <dbReference type="ChEBI" id="CHEBI:246422"/>
        <note>ligand shared between dimeric partners</note>
    </ligand>
</feature>
<organism evidence="2 3">
    <name type="scientific">Eiseniibacteriota bacterium</name>
    <dbReference type="NCBI Taxonomy" id="2212470"/>
    <lineage>
        <taxon>Bacteria</taxon>
        <taxon>Candidatus Eiseniibacteriota</taxon>
    </lineage>
</organism>
<sequence length="311" mass="35192">MNETGSPLERPRVAALDAILGKPFRVLDDGLVRVIDYMGSDESIVQAARVSYGAGTKRIHEDRGLIRYLMRHRHTTPFEMCEIKLHVRVPMDCWRQWIRHRTASVNEYSTRYSVAIDSAQTTPAEAWRLQSKKNRQGSDETLDPSRGAIFSKKEADLHAASRKIYEERLAEGISREQARKDLPLSTYTEAYWKTNLHNLLHFLKLRMDANAQEEIRAYAGTIGTEVVSRWCPITWEAFLDYSLHALELSATEWKVVAAVGASDTAGATEIAKAAGMLNMVDGRLAKNREREELEAKLRQLNLPVPWSPGTA</sequence>
<dbReference type="GO" id="GO:0004799">
    <property type="term" value="F:thymidylate synthase activity"/>
    <property type="evidence" value="ECO:0007669"/>
    <property type="project" value="TreeGrafter"/>
</dbReference>
<dbReference type="PANTHER" id="PTHR34934:SF1">
    <property type="entry name" value="FLAVIN-DEPENDENT THYMIDYLATE SYNTHASE"/>
    <property type="match status" value="1"/>
</dbReference>
<feature type="binding site" evidence="1">
    <location>
        <position position="76"/>
    </location>
    <ligand>
        <name>FAD</name>
        <dbReference type="ChEBI" id="CHEBI:57692"/>
        <note>ligand shared between neighboring subunits</note>
    </ligand>
</feature>
<keyword evidence="1 2" id="KW-0489">Methyltransferase</keyword>
<dbReference type="SUPFAM" id="SSF69796">
    <property type="entry name" value="Thymidylate synthase-complementing protein Thy1"/>
    <property type="match status" value="1"/>
</dbReference>
<accession>A0A538T4Z5</accession>
<dbReference type="AlphaFoldDB" id="A0A538T4Z5"/>
<dbReference type="GO" id="GO:0006231">
    <property type="term" value="P:dTMP biosynthetic process"/>
    <property type="evidence" value="ECO:0007669"/>
    <property type="project" value="UniProtKB-UniRule"/>
</dbReference>
<dbReference type="EMBL" id="VBOW01000031">
    <property type="protein sequence ID" value="TMQ58700.1"/>
    <property type="molecule type" value="Genomic_DNA"/>
</dbReference>
<keyword evidence="1" id="KW-0545">Nucleotide biosynthesis</keyword>
<dbReference type="PANTHER" id="PTHR34934">
    <property type="entry name" value="FLAVIN-DEPENDENT THYMIDYLATE SYNTHASE"/>
    <property type="match status" value="1"/>
</dbReference>
<dbReference type="GO" id="GO:0050797">
    <property type="term" value="F:thymidylate synthase (FAD) activity"/>
    <property type="evidence" value="ECO:0007669"/>
    <property type="project" value="UniProtKB-UniRule"/>
</dbReference>
<dbReference type="Proteomes" id="UP000316852">
    <property type="component" value="Unassembled WGS sequence"/>
</dbReference>
<feature type="binding site" evidence="1">
    <location>
        <position position="206"/>
    </location>
    <ligand>
        <name>dUMP</name>
        <dbReference type="ChEBI" id="CHEBI:246422"/>
        <note>ligand shared between dimeric partners</note>
    </ligand>
</feature>
<evidence type="ECO:0000256" key="1">
    <source>
        <dbReference type="HAMAP-Rule" id="MF_01408"/>
    </source>
</evidence>
<comment type="function">
    <text evidence="1">Catalyzes the reductive methylation of 2'-deoxyuridine-5'-monophosphate (dUMP) to 2'-deoxythymidine-5'-monophosphate (dTMP) while utilizing 5,10-methylenetetrahydrofolate (mTHF) as the methyl donor, and NADPH and FADH(2) as the reductant.</text>
</comment>
<evidence type="ECO:0000313" key="2">
    <source>
        <dbReference type="EMBL" id="TMQ58700.1"/>
    </source>
</evidence>
<feature type="binding site" evidence="1">
    <location>
        <position position="107"/>
    </location>
    <ligand>
        <name>FAD</name>
        <dbReference type="ChEBI" id="CHEBI:57692"/>
        <note>ligand shared between neighboring subunits</note>
    </ligand>
</feature>
<dbReference type="PROSITE" id="PS51331">
    <property type="entry name" value="THYX"/>
    <property type="match status" value="1"/>
</dbReference>
<feature type="binding site" evidence="1">
    <location>
        <position position="201"/>
    </location>
    <ligand>
        <name>FAD</name>
        <dbReference type="ChEBI" id="CHEBI:57692"/>
        <note>ligand shared between neighboring subunits</note>
    </ligand>
</feature>
<evidence type="ECO:0000313" key="3">
    <source>
        <dbReference type="Proteomes" id="UP000316852"/>
    </source>
</evidence>
<dbReference type="InterPro" id="IPR036098">
    <property type="entry name" value="Thymidylate_synthase_ThyX_sf"/>
</dbReference>
<dbReference type="EC" id="2.1.1.148" evidence="1"/>
<protein>
    <recommendedName>
        <fullName evidence="1">Flavin-dependent thymidylate synthase</fullName>
        <shortName evidence="1">FDTS</shortName>
        <ecNumber evidence="1">2.1.1.148</ecNumber>
    </recommendedName>
    <alternativeName>
        <fullName evidence="1">FAD-dependent thymidylate synthase</fullName>
    </alternativeName>
    <alternativeName>
        <fullName evidence="1">Thymidylate synthase ThyX</fullName>
        <shortName evidence="1">TS</shortName>
        <shortName evidence="1">TSase</shortName>
    </alternativeName>
</protein>
<feature type="binding site" evidence="1">
    <location>
        <begin position="195"/>
        <end position="197"/>
    </location>
    <ligand>
        <name>FAD</name>
        <dbReference type="ChEBI" id="CHEBI:57692"/>
        <note>ligand shared between neighboring subunits</note>
    </ligand>
</feature>
<dbReference type="CDD" id="cd20175">
    <property type="entry name" value="ThyX"/>
    <property type="match status" value="1"/>
</dbReference>
<dbReference type="GO" id="GO:0032259">
    <property type="term" value="P:methylation"/>
    <property type="evidence" value="ECO:0007669"/>
    <property type="project" value="UniProtKB-KW"/>
</dbReference>
<keyword evidence="1" id="KW-0521">NADP</keyword>
<dbReference type="Gene3D" id="3.30.1360.170">
    <property type="match status" value="1"/>
</dbReference>
<comment type="similarity">
    <text evidence="1">Belongs to the thymidylate synthase ThyX family.</text>
</comment>
<comment type="cofactor">
    <cofactor evidence="1">
        <name>FAD</name>
        <dbReference type="ChEBI" id="CHEBI:57692"/>
    </cofactor>
    <text evidence="1">Binds 4 FAD per tetramer. Each FAD binding site is formed by three monomers.</text>
</comment>
<comment type="subunit">
    <text evidence="1">Homotetramer.</text>
</comment>
<feature type="active site" description="Involved in ionization of N3 of dUMP, leading to its activation" evidence="1">
    <location>
        <position position="206"/>
    </location>
</feature>
<name>A0A538T4Z5_UNCEI</name>
<dbReference type="NCBIfam" id="TIGR02170">
    <property type="entry name" value="thyX"/>
    <property type="match status" value="1"/>
</dbReference>
<keyword evidence="1" id="KW-0285">Flavoprotein</keyword>
<dbReference type="GO" id="GO:0070402">
    <property type="term" value="F:NADPH binding"/>
    <property type="evidence" value="ECO:0007669"/>
    <property type="project" value="TreeGrafter"/>
</dbReference>
<dbReference type="InterPro" id="IPR003669">
    <property type="entry name" value="Thymidylate_synthase_ThyX"/>
</dbReference>
<dbReference type="HAMAP" id="MF_01408">
    <property type="entry name" value="ThyX"/>
    <property type="match status" value="1"/>
</dbReference>
<dbReference type="UniPathway" id="UPA00575"/>
<comment type="pathway">
    <text evidence="1">Pyrimidine metabolism; dTTP biosynthesis.</text>
</comment>
<feature type="binding site" description="in other chain" evidence="1">
    <location>
        <position position="179"/>
    </location>
    <ligand>
        <name>dUMP</name>
        <dbReference type="ChEBI" id="CHEBI:246422"/>
        <note>ligand shared between dimeric partners</note>
    </ligand>
</feature>
<keyword evidence="1" id="KW-0274">FAD</keyword>
<reference evidence="2 3" key="1">
    <citation type="journal article" date="2019" name="Nat. Microbiol.">
        <title>Mediterranean grassland soil C-N compound turnover is dependent on rainfall and depth, and is mediated by genomically divergent microorganisms.</title>
        <authorList>
            <person name="Diamond S."/>
            <person name="Andeer P.F."/>
            <person name="Li Z."/>
            <person name="Crits-Christoph A."/>
            <person name="Burstein D."/>
            <person name="Anantharaman K."/>
            <person name="Lane K.R."/>
            <person name="Thomas B.C."/>
            <person name="Pan C."/>
            <person name="Northen T.R."/>
            <person name="Banfield J.F."/>
        </authorList>
    </citation>
    <scope>NUCLEOTIDE SEQUENCE [LARGE SCALE GENOMIC DNA]</scope>
    <source>
        <strain evidence="2">WS_6</strain>
    </source>
</reference>